<gene>
    <name evidence="1" type="ORF">FF041_15090</name>
</gene>
<name>A0A646KGY7_STRJU</name>
<dbReference type="Proteomes" id="UP000419138">
    <property type="component" value="Unassembled WGS sequence"/>
</dbReference>
<proteinExistence type="predicted"/>
<evidence type="ECO:0008006" key="3">
    <source>
        <dbReference type="Google" id="ProtNLM"/>
    </source>
</evidence>
<dbReference type="AlphaFoldDB" id="A0A646KGY7"/>
<comment type="caution">
    <text evidence="1">The sequence shown here is derived from an EMBL/GenBank/DDBJ whole genome shotgun (WGS) entry which is preliminary data.</text>
</comment>
<reference evidence="1 2" key="1">
    <citation type="submission" date="2019-05" db="EMBL/GenBank/DDBJ databases">
        <title>Comparative genomics and metabolomics analyses of clavulanic acid producing Streptomyces species provides insight into specialized metabolism and evolution of beta-lactam biosynthetic gene clusters.</title>
        <authorList>
            <person name="Moore M.A."/>
            <person name="Cruz-Morales P."/>
            <person name="Barona Gomez F."/>
            <person name="Kapil T."/>
        </authorList>
    </citation>
    <scope>NUCLEOTIDE SEQUENCE [LARGE SCALE GENOMIC DNA]</scope>
    <source>
        <strain evidence="1 2">NRRL 5741</strain>
    </source>
</reference>
<evidence type="ECO:0000313" key="2">
    <source>
        <dbReference type="Proteomes" id="UP000419138"/>
    </source>
</evidence>
<accession>A0A646KGY7</accession>
<keyword evidence="2" id="KW-1185">Reference proteome</keyword>
<evidence type="ECO:0000313" key="1">
    <source>
        <dbReference type="EMBL" id="MQT01484.1"/>
    </source>
</evidence>
<organism evidence="1 2">
    <name type="scientific">Streptomyces jumonjinensis</name>
    <dbReference type="NCBI Taxonomy" id="1945"/>
    <lineage>
        <taxon>Bacteria</taxon>
        <taxon>Bacillati</taxon>
        <taxon>Actinomycetota</taxon>
        <taxon>Actinomycetes</taxon>
        <taxon>Kitasatosporales</taxon>
        <taxon>Streptomycetaceae</taxon>
        <taxon>Streptomyces</taxon>
    </lineage>
</organism>
<dbReference type="EMBL" id="VCLA01000127">
    <property type="protein sequence ID" value="MQT01484.1"/>
    <property type="molecule type" value="Genomic_DNA"/>
</dbReference>
<protein>
    <recommendedName>
        <fullName evidence="3">Type II toxin-antitoxin system RelE/ParE family toxin</fullName>
    </recommendedName>
</protein>
<dbReference type="RefSeq" id="WP_323391881.1">
    <property type="nucleotide sequence ID" value="NZ_JBEPDZ010000015.1"/>
</dbReference>
<sequence length="82" mass="8786">MSRFTVAYAPAAATARNAMPTGLRQQFDTGMAKLADDPYGAGSAAIRGERDRRDATVAGCFIVYYVAEASLRITTVRIRASP</sequence>